<organism evidence="2 3">
    <name type="scientific">Candidatus Thalassospirochaeta sargassi</name>
    <dbReference type="NCBI Taxonomy" id="3119039"/>
    <lineage>
        <taxon>Bacteria</taxon>
        <taxon>Pseudomonadati</taxon>
        <taxon>Spirochaetota</taxon>
        <taxon>Spirochaetia</taxon>
        <taxon>Spirochaetales</taxon>
        <taxon>Spirochaetaceae</taxon>
        <taxon>Candidatus Thalassospirochaeta</taxon>
    </lineage>
</organism>
<dbReference type="Proteomes" id="UP001221217">
    <property type="component" value="Unassembled WGS sequence"/>
</dbReference>
<reference evidence="2 3" key="1">
    <citation type="submission" date="2022-12" db="EMBL/GenBank/DDBJ databases">
        <title>Metagenome assembled genome from gulf of manar.</title>
        <authorList>
            <person name="Kohli P."/>
            <person name="Pk S."/>
            <person name="Venkata Ramana C."/>
            <person name="Sasikala C."/>
        </authorList>
    </citation>
    <scope>NUCLEOTIDE SEQUENCE [LARGE SCALE GENOMIC DNA]</scope>
    <source>
        <strain evidence="2">JB008</strain>
    </source>
</reference>
<evidence type="ECO:0000313" key="3">
    <source>
        <dbReference type="Proteomes" id="UP001221217"/>
    </source>
</evidence>
<dbReference type="InterPro" id="IPR050659">
    <property type="entry name" value="Peptidase_M24B"/>
</dbReference>
<gene>
    <name evidence="2" type="ORF">PQJ61_08870</name>
</gene>
<dbReference type="PANTHER" id="PTHR46112:SF3">
    <property type="entry name" value="AMINOPEPTIDASE YPDF"/>
    <property type="match status" value="1"/>
</dbReference>
<dbReference type="Pfam" id="PF00557">
    <property type="entry name" value="Peptidase_M24"/>
    <property type="match status" value="1"/>
</dbReference>
<dbReference type="AlphaFoldDB" id="A0AAJ1III5"/>
<dbReference type="InterPro" id="IPR000994">
    <property type="entry name" value="Pept_M24"/>
</dbReference>
<name>A0AAJ1III5_9SPIO</name>
<dbReference type="EMBL" id="JAQQAL010000018">
    <property type="protein sequence ID" value="MDC7226866.1"/>
    <property type="molecule type" value="Genomic_DNA"/>
</dbReference>
<dbReference type="InterPro" id="IPR036005">
    <property type="entry name" value="Creatinase/aminopeptidase-like"/>
</dbReference>
<feature type="domain" description="Peptidase M24" evidence="1">
    <location>
        <begin position="166"/>
        <end position="373"/>
    </location>
</feature>
<evidence type="ECO:0000259" key="1">
    <source>
        <dbReference type="Pfam" id="PF00557"/>
    </source>
</evidence>
<proteinExistence type="predicted"/>
<dbReference type="SUPFAM" id="SSF55920">
    <property type="entry name" value="Creatinase/aminopeptidase"/>
    <property type="match status" value="1"/>
</dbReference>
<evidence type="ECO:0000313" key="2">
    <source>
        <dbReference type="EMBL" id="MDC7226866.1"/>
    </source>
</evidence>
<accession>A0AAJ1III5</accession>
<protein>
    <submittedName>
        <fullName evidence="2">M24 family metallopeptidase</fullName>
    </submittedName>
</protein>
<sequence>MITDIQKAIAGEKLDGWLFFNFLHRDPVSDRILNLDQYRINSRPWYYLVPAEGKPVRICHAVEPGSLEALPGTLHIYNNRESLSDLLSGYTEKFGVKWGAQYSRELTTVSTLDYGTALLLEDAGMKLYSSAGLIQRLSGLLDADGIKSHEDASAELYDIVSIVWSRIIEHFTSVKESSKPLLERDIQQLILDEFEVRNMITEHLPIVACGVNSGNPHYAPEEHNNPITADSVLQLDIWAKFDRPGSIFADISWLGWTGSAVPDKIETMFSAVTAARDRCAAFIDEKLASGDEVSGFDADRETRKVLIENGYEELIKHRTGHGIDVNVHGSGAGLDSVEFPDRRLLLEGSCFSIEPGLYSPAFGMRTEIDAYIRDGRLIISGPGPQTEILTIQN</sequence>
<dbReference type="Gene3D" id="3.90.230.10">
    <property type="entry name" value="Creatinase/methionine aminopeptidase superfamily"/>
    <property type="match status" value="1"/>
</dbReference>
<dbReference type="PANTHER" id="PTHR46112">
    <property type="entry name" value="AMINOPEPTIDASE"/>
    <property type="match status" value="1"/>
</dbReference>
<comment type="caution">
    <text evidence="2">The sequence shown here is derived from an EMBL/GenBank/DDBJ whole genome shotgun (WGS) entry which is preliminary data.</text>
</comment>